<evidence type="ECO:0000313" key="3">
    <source>
        <dbReference type="Proteomes" id="UP000614216"/>
    </source>
</evidence>
<dbReference type="GO" id="GO:0032791">
    <property type="term" value="F:lead ion binding"/>
    <property type="evidence" value="ECO:0007669"/>
    <property type="project" value="TreeGrafter"/>
</dbReference>
<dbReference type="CDD" id="cd00090">
    <property type="entry name" value="HTH_ARSR"/>
    <property type="match status" value="1"/>
</dbReference>
<reference evidence="2" key="1">
    <citation type="submission" date="2021-01" db="EMBL/GenBank/DDBJ databases">
        <title>Fulvivirga kasyanovii gen. nov., sp nov., a novel member of the phylum Bacteroidetes isolated from seawater in a mussel farm.</title>
        <authorList>
            <person name="Zhao L.-H."/>
            <person name="Wang Z.-J."/>
        </authorList>
    </citation>
    <scope>NUCLEOTIDE SEQUENCE</scope>
    <source>
        <strain evidence="2">29W222</strain>
    </source>
</reference>
<dbReference type="SMART" id="SM00418">
    <property type="entry name" value="HTH_ARSR"/>
    <property type="match status" value="1"/>
</dbReference>
<dbReference type="GO" id="GO:0003677">
    <property type="term" value="F:DNA binding"/>
    <property type="evidence" value="ECO:0007669"/>
    <property type="project" value="TreeGrafter"/>
</dbReference>
<dbReference type="Proteomes" id="UP000614216">
    <property type="component" value="Unassembled WGS sequence"/>
</dbReference>
<dbReference type="InterPro" id="IPR001845">
    <property type="entry name" value="HTH_ArsR_DNA-bd_dom"/>
</dbReference>
<dbReference type="RefSeq" id="WP_202856862.1">
    <property type="nucleotide sequence ID" value="NZ_JAEUGD010000042.1"/>
</dbReference>
<dbReference type="InterPro" id="IPR011991">
    <property type="entry name" value="ArsR-like_HTH"/>
</dbReference>
<dbReference type="PROSITE" id="PS50987">
    <property type="entry name" value="HTH_ARSR_2"/>
    <property type="match status" value="1"/>
</dbReference>
<dbReference type="GO" id="GO:0097063">
    <property type="term" value="F:cadmium ion sensor activity"/>
    <property type="evidence" value="ECO:0007669"/>
    <property type="project" value="TreeGrafter"/>
</dbReference>
<name>A0A937KEN6_9BACT</name>
<evidence type="ECO:0000259" key="1">
    <source>
        <dbReference type="PROSITE" id="PS50987"/>
    </source>
</evidence>
<dbReference type="GO" id="GO:0010288">
    <property type="term" value="P:response to lead ion"/>
    <property type="evidence" value="ECO:0007669"/>
    <property type="project" value="TreeGrafter"/>
</dbReference>
<dbReference type="GO" id="GO:0003700">
    <property type="term" value="F:DNA-binding transcription factor activity"/>
    <property type="evidence" value="ECO:0007669"/>
    <property type="project" value="InterPro"/>
</dbReference>
<protein>
    <submittedName>
        <fullName evidence="2">Helix-turn-helix transcriptional regulator</fullName>
    </submittedName>
</protein>
<comment type="caution">
    <text evidence="2">The sequence shown here is derived from an EMBL/GenBank/DDBJ whole genome shotgun (WGS) entry which is preliminary data.</text>
</comment>
<dbReference type="PANTHER" id="PTHR39168:SF1">
    <property type="entry name" value="TRANSCRIPTIONAL REGULATORY PROTEIN"/>
    <property type="match status" value="1"/>
</dbReference>
<dbReference type="SUPFAM" id="SSF46785">
    <property type="entry name" value="Winged helix' DNA-binding domain"/>
    <property type="match status" value="1"/>
</dbReference>
<sequence>MEELENQFSQIAVLIGDKARSIMLWNLLDGRAYTATELSVCANISPQSASNHLAKLVDANILSISKQGRHRYYNFKNDAVAQVVESMASLLPLQDEGKPKVKPVPPGIAYARTCYDHVAGRLGVSLTESLEANGFIKASGKEYDLTDKGREWFHTLGVDTEGLKQQKRSFAHQCLDWSERRSHLAGALGASMLQVMLQKDWVRKKNNTRELLITPKGKLELSDLLKLKI</sequence>
<dbReference type="AlphaFoldDB" id="A0A937KEN6"/>
<gene>
    <name evidence="2" type="ORF">JMN32_13610</name>
</gene>
<dbReference type="InterPro" id="IPR036390">
    <property type="entry name" value="WH_DNA-bd_sf"/>
</dbReference>
<dbReference type="EMBL" id="JAEUGD010000042">
    <property type="protein sequence ID" value="MBL6447350.1"/>
    <property type="molecule type" value="Genomic_DNA"/>
</dbReference>
<dbReference type="InterPro" id="IPR052543">
    <property type="entry name" value="HTH_Metal-responsive_Reg"/>
</dbReference>
<evidence type="ECO:0000313" key="2">
    <source>
        <dbReference type="EMBL" id="MBL6447350.1"/>
    </source>
</evidence>
<dbReference type="GO" id="GO:0046686">
    <property type="term" value="P:response to cadmium ion"/>
    <property type="evidence" value="ECO:0007669"/>
    <property type="project" value="TreeGrafter"/>
</dbReference>
<feature type="domain" description="HTH arsR-type" evidence="1">
    <location>
        <begin position="1"/>
        <end position="95"/>
    </location>
</feature>
<proteinExistence type="predicted"/>
<dbReference type="Gene3D" id="1.10.10.10">
    <property type="entry name" value="Winged helix-like DNA-binding domain superfamily/Winged helix DNA-binding domain"/>
    <property type="match status" value="1"/>
</dbReference>
<accession>A0A937KEN6</accession>
<keyword evidence="3" id="KW-1185">Reference proteome</keyword>
<dbReference type="PANTHER" id="PTHR39168">
    <property type="entry name" value="TRANSCRIPTIONAL REGULATOR-RELATED"/>
    <property type="match status" value="1"/>
</dbReference>
<dbReference type="InterPro" id="IPR036388">
    <property type="entry name" value="WH-like_DNA-bd_sf"/>
</dbReference>
<organism evidence="2 3">
    <name type="scientific">Fulvivirga marina</name>
    <dbReference type="NCBI Taxonomy" id="2494733"/>
    <lineage>
        <taxon>Bacteria</taxon>
        <taxon>Pseudomonadati</taxon>
        <taxon>Bacteroidota</taxon>
        <taxon>Cytophagia</taxon>
        <taxon>Cytophagales</taxon>
        <taxon>Fulvivirgaceae</taxon>
        <taxon>Fulvivirga</taxon>
    </lineage>
</organism>